<dbReference type="Pfam" id="PF11525">
    <property type="entry name" value="CopK"/>
    <property type="match status" value="1"/>
</dbReference>
<dbReference type="AlphaFoldDB" id="A0A0K6IY31"/>
<dbReference type="InterPro" id="IPR021604">
    <property type="entry name" value="CopK"/>
</dbReference>
<dbReference type="Gene3D" id="2.40.10.300">
    <property type="entry name" value="Copper resistance protein K"/>
    <property type="match status" value="1"/>
</dbReference>
<gene>
    <name evidence="2" type="ORF">Ga0061068_11534</name>
</gene>
<dbReference type="RefSeq" id="WP_019562338.1">
    <property type="nucleotide sequence ID" value="NZ_CYHH01000015.1"/>
</dbReference>
<organism evidence="2 3">
    <name type="scientific">Tepidiphilus thermophilus</name>
    <dbReference type="NCBI Taxonomy" id="876478"/>
    <lineage>
        <taxon>Bacteria</taxon>
        <taxon>Pseudomonadati</taxon>
        <taxon>Pseudomonadota</taxon>
        <taxon>Hydrogenophilia</taxon>
        <taxon>Hydrogenophilales</taxon>
        <taxon>Hydrogenophilaceae</taxon>
        <taxon>Tepidiphilus</taxon>
    </lineage>
</organism>
<feature type="signal peptide" evidence="1">
    <location>
        <begin position="1"/>
        <end position="23"/>
    </location>
</feature>
<sequence>MKARITAVVAATVLSAIVTPSFAGDAAAASAKKMFLLKDGGTLYVFEDGKTALEDKFGRAINLKEGQSLETVDGQKITANGNEVARLDGLLRQGHSGG</sequence>
<reference evidence="3" key="1">
    <citation type="submission" date="2015-08" db="EMBL/GenBank/DDBJ databases">
        <authorList>
            <person name="Babu N.S."/>
            <person name="Beckwith C.J."/>
            <person name="Beseler K.G."/>
            <person name="Brison A."/>
            <person name="Carone J.V."/>
            <person name="Caskin T.P."/>
            <person name="Diamond M."/>
            <person name="Durham M.E."/>
            <person name="Foxe J.M."/>
            <person name="Go M."/>
            <person name="Henderson B.A."/>
            <person name="Jones I.B."/>
            <person name="McGettigan J.A."/>
            <person name="Micheletti S.J."/>
            <person name="Nasrallah M.E."/>
            <person name="Ortiz D."/>
            <person name="Piller C.R."/>
            <person name="Privatt S.R."/>
            <person name="Schneider S.L."/>
            <person name="Sharp S."/>
            <person name="Smith T.C."/>
            <person name="Stanton J.D."/>
            <person name="Ullery H.E."/>
            <person name="Wilson R.J."/>
            <person name="Serrano M.G."/>
            <person name="Buck G."/>
            <person name="Lee V."/>
            <person name="Wang Y."/>
            <person name="Carvalho R."/>
            <person name="Voegtly L."/>
            <person name="Shi R."/>
            <person name="Duckworth R."/>
            <person name="Johnson A."/>
            <person name="Loviza R."/>
            <person name="Walstead R."/>
            <person name="Shah Z."/>
            <person name="Kiflezghi M."/>
            <person name="Wade K."/>
            <person name="Ball S.L."/>
            <person name="Bradley K.W."/>
            <person name="Asai D.J."/>
            <person name="Bowman C.A."/>
            <person name="Russell D.A."/>
            <person name="Pope W.H."/>
            <person name="Jacobs-Sera D."/>
            <person name="Hendrix R.W."/>
            <person name="Hatfull G.F."/>
        </authorList>
    </citation>
    <scope>NUCLEOTIDE SEQUENCE [LARGE SCALE GENOMIC DNA]</scope>
    <source>
        <strain evidence="3">JCM 19170</strain>
    </source>
</reference>
<evidence type="ECO:0000313" key="2">
    <source>
        <dbReference type="EMBL" id="CUB07969.1"/>
    </source>
</evidence>
<name>A0A0K6IY31_9PROT</name>
<keyword evidence="3" id="KW-1185">Reference proteome</keyword>
<dbReference type="GO" id="GO:0046872">
    <property type="term" value="F:metal ion binding"/>
    <property type="evidence" value="ECO:0007669"/>
    <property type="project" value="InterPro"/>
</dbReference>
<dbReference type="InterPro" id="IPR038644">
    <property type="entry name" value="CopK_sf"/>
</dbReference>
<keyword evidence="1" id="KW-0732">Signal</keyword>
<feature type="chain" id="PRO_5005505734" evidence="1">
    <location>
        <begin position="24"/>
        <end position="98"/>
    </location>
</feature>
<dbReference type="Proteomes" id="UP000182108">
    <property type="component" value="Unassembled WGS sequence"/>
</dbReference>
<protein>
    <submittedName>
        <fullName evidence="2">Copper resistance protein K</fullName>
    </submittedName>
</protein>
<proteinExistence type="predicted"/>
<evidence type="ECO:0000256" key="1">
    <source>
        <dbReference type="SAM" id="SignalP"/>
    </source>
</evidence>
<dbReference type="EMBL" id="CYHH01000015">
    <property type="protein sequence ID" value="CUB07969.1"/>
    <property type="molecule type" value="Genomic_DNA"/>
</dbReference>
<evidence type="ECO:0000313" key="3">
    <source>
        <dbReference type="Proteomes" id="UP000182108"/>
    </source>
</evidence>
<accession>A0A0K6IY31</accession>
<dbReference type="OrthoDB" id="5297628at2"/>